<reference evidence="10 11" key="1">
    <citation type="submission" date="2016-11" db="EMBL/GenBank/DDBJ databases">
        <title>Trade-off between light-utilization and light-protection in marine flavobacteria.</title>
        <authorList>
            <person name="Kumagai Y."/>
        </authorList>
    </citation>
    <scope>NUCLEOTIDE SEQUENCE [LARGE SCALE GENOMIC DNA]</scope>
    <source>
        <strain evidence="10 11">NBRC 107125</strain>
    </source>
</reference>
<dbReference type="CDD" id="cd17330">
    <property type="entry name" value="MFS_SLC46_TetA_like"/>
    <property type="match status" value="1"/>
</dbReference>
<evidence type="ECO:0000256" key="5">
    <source>
        <dbReference type="ARBA" id="ARBA00022692"/>
    </source>
</evidence>
<evidence type="ECO:0000256" key="2">
    <source>
        <dbReference type="ARBA" id="ARBA00004141"/>
    </source>
</evidence>
<dbReference type="InterPro" id="IPR005829">
    <property type="entry name" value="Sugar_transporter_CS"/>
</dbReference>
<feature type="domain" description="Major facilitator superfamily (MFS) profile" evidence="9">
    <location>
        <begin position="1"/>
        <end position="395"/>
    </location>
</feature>
<evidence type="ECO:0000256" key="6">
    <source>
        <dbReference type="ARBA" id="ARBA00022989"/>
    </source>
</evidence>
<feature type="transmembrane region" description="Helical" evidence="8">
    <location>
        <begin position="305"/>
        <end position="329"/>
    </location>
</feature>
<comment type="subcellular location">
    <subcellularLocation>
        <location evidence="2">Membrane</location>
        <topology evidence="2">Multi-pass membrane protein</topology>
    </subcellularLocation>
</comment>
<dbReference type="RefSeq" id="WP_085757552.1">
    <property type="nucleotide sequence ID" value="NZ_CP019343.1"/>
</dbReference>
<dbReference type="STRING" id="716816.BST96_04510"/>
<feature type="transmembrane region" description="Helical" evidence="8">
    <location>
        <begin position="66"/>
        <end position="85"/>
    </location>
</feature>
<dbReference type="EMBL" id="CP019343">
    <property type="protein sequence ID" value="ARN73439.1"/>
    <property type="molecule type" value="Genomic_DNA"/>
</dbReference>
<dbReference type="GO" id="GO:0022857">
    <property type="term" value="F:transmembrane transporter activity"/>
    <property type="evidence" value="ECO:0007669"/>
    <property type="project" value="InterPro"/>
</dbReference>
<keyword evidence="11" id="KW-1185">Reference proteome</keyword>
<dbReference type="PANTHER" id="PTHR23504">
    <property type="entry name" value="MAJOR FACILITATOR SUPERFAMILY DOMAIN-CONTAINING PROTEIN 10"/>
    <property type="match status" value="1"/>
</dbReference>
<dbReference type="PANTHER" id="PTHR23504:SF15">
    <property type="entry name" value="MAJOR FACILITATOR SUPERFAMILY (MFS) PROFILE DOMAIN-CONTAINING PROTEIN"/>
    <property type="match status" value="1"/>
</dbReference>
<feature type="transmembrane region" description="Helical" evidence="8">
    <location>
        <begin position="5"/>
        <end position="27"/>
    </location>
</feature>
<dbReference type="GO" id="GO:0016020">
    <property type="term" value="C:membrane"/>
    <property type="evidence" value="ECO:0007669"/>
    <property type="project" value="UniProtKB-SubCell"/>
</dbReference>
<feature type="transmembrane region" description="Helical" evidence="8">
    <location>
        <begin position="123"/>
        <end position="145"/>
    </location>
</feature>
<dbReference type="Pfam" id="PF07690">
    <property type="entry name" value="MFS_1"/>
    <property type="match status" value="1"/>
</dbReference>
<comment type="function">
    <text evidence="1">Resistance to tetracycline by an active tetracycline efflux. This is an energy-dependent process that decreases the accumulation of the antibiotic in whole cells. This protein functions as a metal-tetracycline/H(+) antiporter.</text>
</comment>
<feature type="transmembrane region" description="Helical" evidence="8">
    <location>
        <begin position="341"/>
        <end position="361"/>
    </location>
</feature>
<accession>A0A1X9ND34</accession>
<dbReference type="KEGG" id="osg:BST96_04510"/>
<dbReference type="PROSITE" id="PS00216">
    <property type="entry name" value="SUGAR_TRANSPORT_1"/>
    <property type="match status" value="1"/>
</dbReference>
<keyword evidence="6 8" id="KW-1133">Transmembrane helix</keyword>
<dbReference type="Proteomes" id="UP000193450">
    <property type="component" value="Chromosome"/>
</dbReference>
<feature type="transmembrane region" description="Helical" evidence="8">
    <location>
        <begin position="279"/>
        <end position="299"/>
    </location>
</feature>
<gene>
    <name evidence="10" type="ORF">BST96_04510</name>
</gene>
<dbReference type="SUPFAM" id="SSF103473">
    <property type="entry name" value="MFS general substrate transporter"/>
    <property type="match status" value="1"/>
</dbReference>
<proteinExistence type="inferred from homology"/>
<comment type="similarity">
    <text evidence="3">Belongs to the major facilitator superfamily. TCR/Tet family.</text>
</comment>
<name>A0A1X9ND34_9GAMM</name>
<evidence type="ECO:0000259" key="9">
    <source>
        <dbReference type="PROSITE" id="PS50850"/>
    </source>
</evidence>
<evidence type="ECO:0000256" key="4">
    <source>
        <dbReference type="ARBA" id="ARBA00022448"/>
    </source>
</evidence>
<dbReference type="OrthoDB" id="9764259at2"/>
<feature type="transmembrane region" description="Helical" evidence="8">
    <location>
        <begin position="249"/>
        <end position="267"/>
    </location>
</feature>
<keyword evidence="7 8" id="KW-0472">Membrane</keyword>
<dbReference type="InterPro" id="IPR036259">
    <property type="entry name" value="MFS_trans_sf"/>
</dbReference>
<dbReference type="InterPro" id="IPR001958">
    <property type="entry name" value="Tet-R_TetA/multi-R_MdtG-like"/>
</dbReference>
<dbReference type="InterPro" id="IPR011701">
    <property type="entry name" value="MFS"/>
</dbReference>
<evidence type="ECO:0000256" key="8">
    <source>
        <dbReference type="SAM" id="Phobius"/>
    </source>
</evidence>
<dbReference type="Gene3D" id="1.20.1250.20">
    <property type="entry name" value="MFS general substrate transporter like domains"/>
    <property type="match status" value="1"/>
</dbReference>
<evidence type="ECO:0000313" key="10">
    <source>
        <dbReference type="EMBL" id="ARN73439.1"/>
    </source>
</evidence>
<evidence type="ECO:0000256" key="7">
    <source>
        <dbReference type="ARBA" id="ARBA00023136"/>
    </source>
</evidence>
<organism evidence="10 11">
    <name type="scientific">Oceanicoccus sagamiensis</name>
    <dbReference type="NCBI Taxonomy" id="716816"/>
    <lineage>
        <taxon>Bacteria</taxon>
        <taxon>Pseudomonadati</taxon>
        <taxon>Pseudomonadota</taxon>
        <taxon>Gammaproteobacteria</taxon>
        <taxon>Cellvibrionales</taxon>
        <taxon>Spongiibacteraceae</taxon>
        <taxon>Oceanicoccus</taxon>
    </lineage>
</organism>
<keyword evidence="4" id="KW-0813">Transport</keyword>
<dbReference type="PRINTS" id="PR01035">
    <property type="entry name" value="TCRTETA"/>
</dbReference>
<evidence type="ECO:0000256" key="3">
    <source>
        <dbReference type="ARBA" id="ARBA00007520"/>
    </source>
</evidence>
<evidence type="ECO:0000256" key="1">
    <source>
        <dbReference type="ARBA" id="ARBA00003279"/>
    </source>
</evidence>
<dbReference type="PROSITE" id="PS50850">
    <property type="entry name" value="MFS"/>
    <property type="match status" value="1"/>
</dbReference>
<dbReference type="AlphaFoldDB" id="A0A1X9ND34"/>
<feature type="transmembrane region" description="Helical" evidence="8">
    <location>
        <begin position="157"/>
        <end position="177"/>
    </location>
</feature>
<dbReference type="InterPro" id="IPR020846">
    <property type="entry name" value="MFS_dom"/>
</dbReference>
<evidence type="ECO:0000313" key="11">
    <source>
        <dbReference type="Proteomes" id="UP000193450"/>
    </source>
</evidence>
<keyword evidence="5 8" id="KW-0812">Transmembrane</keyword>
<feature type="transmembrane region" description="Helical" evidence="8">
    <location>
        <begin position="213"/>
        <end position="237"/>
    </location>
</feature>
<feature type="transmembrane region" description="Helical" evidence="8">
    <location>
        <begin position="33"/>
        <end position="54"/>
    </location>
</feature>
<sequence>MFVAFFVILIDLIGFGIMVPIFAFYALNLGASPALATVLMGLYSVAMFFTTPILGRISDYYGRRPVLMLSMLGATVGYVILANASSLWMVAVARLISGAMAGNMAAAQAYMTDVSKEEDRAKAMGLIGAAFGLGFILGPALGSYLAGDDFENANFVLPAYVSGALSFTAFLAVVFALPESLDKKHRDALRAEPKTSRIKEIVEVMRRPLARKVILSGFAYNIAAGFFEAVFPIWASYEGAALVDGPQGLVPFLLAGGITLAVVQGGLVGPLTRRFGEHVLIKAGALGYGAGLIGMAIAADMQQIWLVYILMAFVSGSSAVVMTGTQSLISQRAGHTERGMVMGVFNSMGTLGRCVGTLLTGAVFTYIYIHGSFYVCALLMIVLFFLAGSVQRNWSKGDALTS</sequence>
<feature type="transmembrane region" description="Helical" evidence="8">
    <location>
        <begin position="367"/>
        <end position="387"/>
    </location>
</feature>
<protein>
    <recommendedName>
        <fullName evidence="9">Major facilitator superfamily (MFS) profile domain-containing protein</fullName>
    </recommendedName>
</protein>